<evidence type="ECO:0000313" key="11">
    <source>
        <dbReference type="Proteomes" id="UP001224392"/>
    </source>
</evidence>
<sequence length="172" mass="19432">MNRWIVAVVFALCAMPSLAAVEAELLADPELRVRYAVFIEEMRCPKCQNQNLAGSDSPIASDLRREIRRLLEEGKSDQEITDFMVERYGDYVLYRPPLQRNTVFLWVGPGLFAAFGLVVMLIVVQRGRRQRAMQQGEEVVAQPLTSDEREQLQKILGDKAPRDPGKGPGSEK</sequence>
<comment type="similarity">
    <text evidence="1 7">Belongs to the CcmH/CycL/Ccl2/NrfF family.</text>
</comment>
<reference evidence="10 11" key="1">
    <citation type="submission" date="2023-04" db="EMBL/GenBank/DDBJ databases">
        <title>Marinobulbifer ophiurae gen. nov., sp. Nov., isolate from tissue of brittle star Ophioplocus japonicus.</title>
        <authorList>
            <person name="Kawano K."/>
            <person name="Sawayama S."/>
            <person name="Nakagawa S."/>
        </authorList>
    </citation>
    <scope>NUCLEOTIDE SEQUENCE [LARGE SCALE GENOMIC DNA]</scope>
    <source>
        <strain evidence="10 11">NKW57</strain>
    </source>
</reference>
<dbReference type="Proteomes" id="UP001224392">
    <property type="component" value="Unassembled WGS sequence"/>
</dbReference>
<evidence type="ECO:0000256" key="7">
    <source>
        <dbReference type="RuleBase" id="RU364112"/>
    </source>
</evidence>
<keyword evidence="3 7" id="KW-0479">Metal-binding</keyword>
<evidence type="ECO:0000256" key="4">
    <source>
        <dbReference type="ARBA" id="ARBA00022729"/>
    </source>
</evidence>
<gene>
    <name evidence="10" type="ORF">MNKW57_19780</name>
</gene>
<keyword evidence="7" id="KW-1133">Transmembrane helix</keyword>
<dbReference type="PANTHER" id="PTHR47870">
    <property type="entry name" value="CYTOCHROME C-TYPE BIOGENESIS PROTEIN CCMH"/>
    <property type="match status" value="1"/>
</dbReference>
<keyword evidence="2 7" id="KW-0349">Heme</keyword>
<dbReference type="CDD" id="cd16378">
    <property type="entry name" value="CcmH_N"/>
    <property type="match status" value="1"/>
</dbReference>
<protein>
    <recommendedName>
        <fullName evidence="7">Cytochrome c-type biogenesis protein</fullName>
    </recommendedName>
</protein>
<feature type="signal peptide" evidence="7">
    <location>
        <begin position="1"/>
        <end position="19"/>
    </location>
</feature>
<evidence type="ECO:0000256" key="6">
    <source>
        <dbReference type="ARBA" id="ARBA00023004"/>
    </source>
</evidence>
<proteinExistence type="inferred from homology"/>
<evidence type="ECO:0000256" key="5">
    <source>
        <dbReference type="ARBA" id="ARBA00022748"/>
    </source>
</evidence>
<feature type="chain" id="PRO_5044984753" description="Cytochrome c-type biogenesis protein" evidence="7">
    <location>
        <begin position="20"/>
        <end position="172"/>
    </location>
</feature>
<evidence type="ECO:0000256" key="8">
    <source>
        <dbReference type="SAM" id="MobiDB-lite"/>
    </source>
</evidence>
<keyword evidence="5" id="KW-0201">Cytochrome c-type biogenesis</keyword>
<keyword evidence="11" id="KW-1185">Reference proteome</keyword>
<feature type="transmembrane region" description="Helical" evidence="7">
    <location>
        <begin position="103"/>
        <end position="124"/>
    </location>
</feature>
<keyword evidence="6 7" id="KW-0408">Iron</keyword>
<keyword evidence="4 7" id="KW-0732">Signal</keyword>
<keyword evidence="7" id="KW-0812">Transmembrane</keyword>
<keyword evidence="7" id="KW-0472">Membrane</keyword>
<evidence type="ECO:0000313" key="10">
    <source>
        <dbReference type="EMBL" id="GMG87657.1"/>
    </source>
</evidence>
<organism evidence="10 11">
    <name type="scientific">Biformimicrobium ophioploci</name>
    <dbReference type="NCBI Taxonomy" id="3036711"/>
    <lineage>
        <taxon>Bacteria</taxon>
        <taxon>Pseudomonadati</taxon>
        <taxon>Pseudomonadota</taxon>
        <taxon>Gammaproteobacteria</taxon>
        <taxon>Cellvibrionales</taxon>
        <taxon>Microbulbiferaceae</taxon>
        <taxon>Biformimicrobium</taxon>
    </lineage>
</organism>
<evidence type="ECO:0000259" key="9">
    <source>
        <dbReference type="Pfam" id="PF03918"/>
    </source>
</evidence>
<dbReference type="InterPro" id="IPR051263">
    <property type="entry name" value="C-type_cytochrome_biogenesis"/>
</dbReference>
<name>A0ABQ6M031_9GAMM</name>
<comment type="function">
    <text evidence="7">Possible subunit of a heme lyase.</text>
</comment>
<dbReference type="InterPro" id="IPR038297">
    <property type="entry name" value="CcmH/CycL/NrfF/Ccl2_sf"/>
</dbReference>
<feature type="region of interest" description="Disordered" evidence="8">
    <location>
        <begin position="137"/>
        <end position="172"/>
    </location>
</feature>
<comment type="caution">
    <text evidence="10">The sequence shown here is derived from an EMBL/GenBank/DDBJ whole genome shotgun (WGS) entry which is preliminary data.</text>
</comment>
<dbReference type="PANTHER" id="PTHR47870:SF1">
    <property type="entry name" value="CYTOCHROME C-TYPE BIOGENESIS PROTEIN CCMH"/>
    <property type="match status" value="1"/>
</dbReference>
<evidence type="ECO:0000256" key="1">
    <source>
        <dbReference type="ARBA" id="ARBA00010342"/>
    </source>
</evidence>
<accession>A0ABQ6M031</accession>
<evidence type="ECO:0000256" key="3">
    <source>
        <dbReference type="ARBA" id="ARBA00022723"/>
    </source>
</evidence>
<dbReference type="Gene3D" id="1.10.8.640">
    <property type="entry name" value="Cytochrome C biogenesis protein"/>
    <property type="match status" value="1"/>
</dbReference>
<dbReference type="EMBL" id="BSYJ01000003">
    <property type="protein sequence ID" value="GMG87657.1"/>
    <property type="molecule type" value="Genomic_DNA"/>
</dbReference>
<feature type="domain" description="CcmH/CycL/Ccl2/NrfF N-terminal" evidence="9">
    <location>
        <begin position="8"/>
        <end position="156"/>
    </location>
</feature>
<dbReference type="Pfam" id="PF03918">
    <property type="entry name" value="CcmH"/>
    <property type="match status" value="1"/>
</dbReference>
<dbReference type="InterPro" id="IPR005616">
    <property type="entry name" value="CcmH/CycL/Ccl2/NrfF_N"/>
</dbReference>
<feature type="compositionally biased region" description="Basic and acidic residues" evidence="8">
    <location>
        <begin position="146"/>
        <end position="172"/>
    </location>
</feature>
<evidence type="ECO:0000256" key="2">
    <source>
        <dbReference type="ARBA" id="ARBA00022617"/>
    </source>
</evidence>